<feature type="compositionally biased region" description="Acidic residues" evidence="1">
    <location>
        <begin position="159"/>
        <end position="168"/>
    </location>
</feature>
<dbReference type="AlphaFoldDB" id="A0AAW0EIK8"/>
<organism evidence="2 3">
    <name type="scientific">Favolaschia claudopus</name>
    <dbReference type="NCBI Taxonomy" id="2862362"/>
    <lineage>
        <taxon>Eukaryota</taxon>
        <taxon>Fungi</taxon>
        <taxon>Dikarya</taxon>
        <taxon>Basidiomycota</taxon>
        <taxon>Agaricomycotina</taxon>
        <taxon>Agaricomycetes</taxon>
        <taxon>Agaricomycetidae</taxon>
        <taxon>Agaricales</taxon>
        <taxon>Marasmiineae</taxon>
        <taxon>Mycenaceae</taxon>
        <taxon>Favolaschia</taxon>
    </lineage>
</organism>
<protein>
    <submittedName>
        <fullName evidence="2">Uncharacterized protein</fullName>
    </submittedName>
</protein>
<reference evidence="2 3" key="1">
    <citation type="journal article" date="2024" name="J Genomics">
        <title>Draft genome sequencing and assembly of Favolaschia claudopus CIRM-BRFM 2984 isolated from oak limbs.</title>
        <authorList>
            <person name="Navarro D."/>
            <person name="Drula E."/>
            <person name="Chaduli D."/>
            <person name="Cazenave R."/>
            <person name="Ahrendt S."/>
            <person name="Wang J."/>
            <person name="Lipzen A."/>
            <person name="Daum C."/>
            <person name="Barry K."/>
            <person name="Grigoriev I.V."/>
            <person name="Favel A."/>
            <person name="Rosso M.N."/>
            <person name="Martin F."/>
        </authorList>
    </citation>
    <scope>NUCLEOTIDE SEQUENCE [LARGE SCALE GENOMIC DNA]</scope>
    <source>
        <strain evidence="2 3">CIRM-BRFM 2984</strain>
    </source>
</reference>
<feature type="compositionally biased region" description="Polar residues" evidence="1">
    <location>
        <begin position="1"/>
        <end position="31"/>
    </location>
</feature>
<keyword evidence="3" id="KW-1185">Reference proteome</keyword>
<feature type="region of interest" description="Disordered" evidence="1">
    <location>
        <begin position="1"/>
        <end position="33"/>
    </location>
</feature>
<name>A0AAW0EIK8_9AGAR</name>
<proteinExistence type="predicted"/>
<feature type="region of interest" description="Disordered" evidence="1">
    <location>
        <begin position="122"/>
        <end position="181"/>
    </location>
</feature>
<comment type="caution">
    <text evidence="2">The sequence shown here is derived from an EMBL/GenBank/DDBJ whole genome shotgun (WGS) entry which is preliminary data.</text>
</comment>
<evidence type="ECO:0000313" key="3">
    <source>
        <dbReference type="Proteomes" id="UP001362999"/>
    </source>
</evidence>
<dbReference type="Proteomes" id="UP001362999">
    <property type="component" value="Unassembled WGS sequence"/>
</dbReference>
<evidence type="ECO:0000313" key="2">
    <source>
        <dbReference type="EMBL" id="KAK7064575.1"/>
    </source>
</evidence>
<dbReference type="EMBL" id="JAWWNJ010000001">
    <property type="protein sequence ID" value="KAK7064575.1"/>
    <property type="molecule type" value="Genomic_DNA"/>
</dbReference>
<accession>A0AAW0EIK8</accession>
<sequence>MQPQLEQTPASSDISTKQPSPSRPSQETDSAQDWRLQMLIERRKREAERASHNRNIVVTFAGPAHLDIESKSQTDIELNFQADEEPLPFVPSNPASLLRTTSIYYPIPIKRQASALFQCPASRCPSPSPSDTAWEDSEAPSISTRFTRCSLPHGKEEDTTNSDSEEEELQHVMSMIFDEED</sequence>
<evidence type="ECO:0000256" key="1">
    <source>
        <dbReference type="SAM" id="MobiDB-lite"/>
    </source>
</evidence>
<gene>
    <name evidence="2" type="ORF">R3P38DRAFT_3165605</name>
</gene>